<evidence type="ECO:0000313" key="2">
    <source>
        <dbReference type="Proteomes" id="UP000035642"/>
    </source>
</evidence>
<reference evidence="3" key="2">
    <citation type="submission" date="2017-02" db="UniProtKB">
        <authorList>
            <consortium name="WormBaseParasite"/>
        </authorList>
    </citation>
    <scope>IDENTIFICATION</scope>
</reference>
<organism evidence="2 3">
    <name type="scientific">Angiostrongylus cantonensis</name>
    <name type="common">Rat lungworm</name>
    <dbReference type="NCBI Taxonomy" id="6313"/>
    <lineage>
        <taxon>Eukaryota</taxon>
        <taxon>Metazoa</taxon>
        <taxon>Ecdysozoa</taxon>
        <taxon>Nematoda</taxon>
        <taxon>Chromadorea</taxon>
        <taxon>Rhabditida</taxon>
        <taxon>Rhabditina</taxon>
        <taxon>Rhabditomorpha</taxon>
        <taxon>Strongyloidea</taxon>
        <taxon>Metastrongylidae</taxon>
        <taxon>Angiostrongylus</taxon>
    </lineage>
</organism>
<feature type="compositionally biased region" description="Acidic residues" evidence="1">
    <location>
        <begin position="90"/>
        <end position="100"/>
    </location>
</feature>
<feature type="region of interest" description="Disordered" evidence="1">
    <location>
        <begin position="90"/>
        <end position="111"/>
    </location>
</feature>
<sequence>MPLKISEKGPWKEKMHAAERHNFKNSSFSSVIIPKDANERVEGPDVQYLLVPLSPNTPKTTYFLYGSLSVFSLLRMLIDAAIASVFLKEEEDGDNDDDDHDNGNEGTGFSVTEMRKFF</sequence>
<evidence type="ECO:0000256" key="1">
    <source>
        <dbReference type="SAM" id="MobiDB-lite"/>
    </source>
</evidence>
<keyword evidence="2" id="KW-1185">Reference proteome</keyword>
<protein>
    <submittedName>
        <fullName evidence="3">Peptidase_S9 domain-containing protein</fullName>
    </submittedName>
</protein>
<proteinExistence type="predicted"/>
<name>A0A0K0D3F2_ANGCA</name>
<dbReference type="WBParaSite" id="ACAC_0000459701-mRNA-1">
    <property type="protein sequence ID" value="ACAC_0000459701-mRNA-1"/>
    <property type="gene ID" value="ACAC_0000459701"/>
</dbReference>
<reference evidence="2" key="1">
    <citation type="submission" date="2012-09" db="EMBL/GenBank/DDBJ databases">
        <authorList>
            <person name="Martin A.A."/>
        </authorList>
    </citation>
    <scope>NUCLEOTIDE SEQUENCE</scope>
</reference>
<evidence type="ECO:0000313" key="3">
    <source>
        <dbReference type="WBParaSite" id="ACAC_0000459701-mRNA-1"/>
    </source>
</evidence>
<accession>A0A0K0D3F2</accession>
<dbReference type="AlphaFoldDB" id="A0A0K0D3F2"/>
<dbReference type="Proteomes" id="UP000035642">
    <property type="component" value="Unassembled WGS sequence"/>
</dbReference>